<name>R4YV47_OLEAN</name>
<keyword evidence="2" id="KW-1185">Reference proteome</keyword>
<accession>R4YV47</accession>
<dbReference type="HOGENOM" id="CLU_2155777_0_0_6"/>
<proteinExistence type="predicted"/>
<dbReference type="STRING" id="698738.OLEAN_C33930"/>
<dbReference type="AlphaFoldDB" id="R4YV47"/>
<dbReference type="KEGG" id="oai:OLEAN_C33930"/>
<evidence type="ECO:0000313" key="2">
    <source>
        <dbReference type="Proteomes" id="UP000032749"/>
    </source>
</evidence>
<protein>
    <submittedName>
        <fullName evidence="1">Uncharacterized protein</fullName>
    </submittedName>
</protein>
<evidence type="ECO:0000313" key="1">
    <source>
        <dbReference type="EMBL" id="CCK77569.1"/>
    </source>
</evidence>
<dbReference type="EMBL" id="FO203512">
    <property type="protein sequence ID" value="CCK77569.1"/>
    <property type="molecule type" value="Genomic_DNA"/>
</dbReference>
<dbReference type="Proteomes" id="UP000032749">
    <property type="component" value="Chromosome"/>
</dbReference>
<gene>
    <name evidence="1" type="ORF">OLEAN_C33930</name>
</gene>
<dbReference type="PATRIC" id="fig|698738.3.peg.3530"/>
<sequence>MSELEQFREIFTSCNRKYWDMLDTLKSISKSTDDLNDQDKSNLTQYFNLCAEEYLYYKKYIIPSDVWNSWSIGMKSYITSDERIKEYWLEEVSTDSYYGIDKALKIHKCNK</sequence>
<organism evidence="1 2">
    <name type="scientific">Oleispira antarctica RB-8</name>
    <dbReference type="NCBI Taxonomy" id="698738"/>
    <lineage>
        <taxon>Bacteria</taxon>
        <taxon>Pseudomonadati</taxon>
        <taxon>Pseudomonadota</taxon>
        <taxon>Gammaproteobacteria</taxon>
        <taxon>Oceanospirillales</taxon>
        <taxon>Oceanospirillaceae</taxon>
        <taxon>Oleispira</taxon>
    </lineage>
</organism>
<reference evidence="1 2" key="1">
    <citation type="journal article" date="2013" name="Nat. Commun.">
        <title>Genome sequence and functional genomic analysis of the oil-degrading bacterium Oleispira antarctica.</title>
        <authorList>
            <person name="Kube M."/>
            <person name="Chernikova T.N."/>
            <person name="Al-Ramahi Y."/>
            <person name="Beloqui A."/>
            <person name="Lopez-Cortez N."/>
            <person name="Guazzaroni M.E."/>
            <person name="Heipieper H.J."/>
            <person name="Klages S."/>
            <person name="Kotsyurbenko O.R."/>
            <person name="Langer I."/>
            <person name="Nechitaylo T.Y."/>
            <person name="Lunsdorf H."/>
            <person name="Fernandez M."/>
            <person name="Juarez S."/>
            <person name="Ciordia S."/>
            <person name="Singer A."/>
            <person name="Kagan O."/>
            <person name="Egorova O."/>
            <person name="Petit P.A."/>
            <person name="Stogios P."/>
            <person name="Kim Y."/>
            <person name="Tchigvintsev A."/>
            <person name="Flick R."/>
            <person name="Denaro R."/>
            <person name="Genovese M."/>
            <person name="Albar J.P."/>
            <person name="Reva O.N."/>
            <person name="Martinez-Gomariz M."/>
            <person name="Tran H."/>
            <person name="Ferrer M."/>
            <person name="Savchenko A."/>
            <person name="Yakunin A.F."/>
            <person name="Yakimov M.M."/>
            <person name="Golyshina O.V."/>
            <person name="Reinhardt R."/>
            <person name="Golyshin P.N."/>
        </authorList>
    </citation>
    <scope>NUCLEOTIDE SEQUENCE [LARGE SCALE GENOMIC DNA]</scope>
</reference>